<evidence type="ECO:0000256" key="3">
    <source>
        <dbReference type="ARBA" id="ARBA00024867"/>
    </source>
</evidence>
<keyword evidence="2 4" id="KW-0597">Phosphoprotein</keyword>
<dbReference type="InterPro" id="IPR011006">
    <property type="entry name" value="CheY-like_superfamily"/>
</dbReference>
<sequence length="127" mass="14224">MGKKHIILVIDDQDGVRKLLAEVLRSDDREIHLLNNGEEGMEFIRSTTPELILLDMKMPGMSGLEVTRELKKAGFEGAIIFMTAYGELEIITEAKSLGITAYINKPFDVNEIRNLVTGILDGTFTRE</sequence>
<proteinExistence type="predicted"/>
<evidence type="ECO:0000256" key="2">
    <source>
        <dbReference type="ARBA" id="ARBA00022553"/>
    </source>
</evidence>
<dbReference type="PANTHER" id="PTHR44591:SF3">
    <property type="entry name" value="RESPONSE REGULATORY DOMAIN-CONTAINING PROTEIN"/>
    <property type="match status" value="1"/>
</dbReference>
<dbReference type="Gene3D" id="3.40.50.2300">
    <property type="match status" value="1"/>
</dbReference>
<reference evidence="6 7" key="1">
    <citation type="submission" date="2023-04" db="EMBL/GenBank/DDBJ databases">
        <authorList>
            <person name="Hsu D."/>
        </authorList>
    </citation>
    <scope>NUCLEOTIDE SEQUENCE [LARGE SCALE GENOMIC DNA]</scope>
    <source>
        <strain evidence="6 7">MK1</strain>
    </source>
</reference>
<protein>
    <recommendedName>
        <fullName evidence="1">Stage 0 sporulation protein A homolog</fullName>
    </recommendedName>
</protein>
<keyword evidence="7" id="KW-1185">Reference proteome</keyword>
<dbReference type="PROSITE" id="PS50110">
    <property type="entry name" value="RESPONSE_REGULATORY"/>
    <property type="match status" value="1"/>
</dbReference>
<evidence type="ECO:0000313" key="7">
    <source>
        <dbReference type="Proteomes" id="UP001329915"/>
    </source>
</evidence>
<dbReference type="RefSeq" id="WP_366923677.1">
    <property type="nucleotide sequence ID" value="NZ_CP121694.1"/>
</dbReference>
<dbReference type="SUPFAM" id="SSF52172">
    <property type="entry name" value="CheY-like"/>
    <property type="match status" value="1"/>
</dbReference>
<comment type="function">
    <text evidence="3">May play the central regulatory role in sporulation. It may be an element of the effector pathway responsible for the activation of sporulation genes in response to nutritional stress. Spo0A may act in concert with spo0H (a sigma factor) to control the expression of some genes that are critical to the sporulation process.</text>
</comment>
<dbReference type="SMART" id="SM00448">
    <property type="entry name" value="REC"/>
    <property type="match status" value="1"/>
</dbReference>
<dbReference type="PANTHER" id="PTHR44591">
    <property type="entry name" value="STRESS RESPONSE REGULATOR PROTEIN 1"/>
    <property type="match status" value="1"/>
</dbReference>
<feature type="domain" description="Response regulatory" evidence="5">
    <location>
        <begin position="6"/>
        <end position="120"/>
    </location>
</feature>
<evidence type="ECO:0000256" key="1">
    <source>
        <dbReference type="ARBA" id="ARBA00018672"/>
    </source>
</evidence>
<dbReference type="InterPro" id="IPR001789">
    <property type="entry name" value="Sig_transdc_resp-reg_receiver"/>
</dbReference>
<gene>
    <name evidence="6" type="ORF">MFMK1_000589</name>
</gene>
<accession>A0AAU0UJ35</accession>
<evidence type="ECO:0000259" key="5">
    <source>
        <dbReference type="PROSITE" id="PS50110"/>
    </source>
</evidence>
<evidence type="ECO:0000256" key="4">
    <source>
        <dbReference type="PROSITE-ProRule" id="PRU00169"/>
    </source>
</evidence>
<evidence type="ECO:0000313" key="6">
    <source>
        <dbReference type="EMBL" id="WRO20799.1"/>
    </source>
</evidence>
<feature type="modified residue" description="4-aspartylphosphate" evidence="4">
    <location>
        <position position="55"/>
    </location>
</feature>
<dbReference type="Pfam" id="PF00072">
    <property type="entry name" value="Response_reg"/>
    <property type="match status" value="1"/>
</dbReference>
<dbReference type="Proteomes" id="UP001329915">
    <property type="component" value="Chromosome"/>
</dbReference>
<dbReference type="InterPro" id="IPR050595">
    <property type="entry name" value="Bact_response_regulator"/>
</dbReference>
<name>A0AAU0UJ35_9FIRM</name>
<dbReference type="GO" id="GO:0000160">
    <property type="term" value="P:phosphorelay signal transduction system"/>
    <property type="evidence" value="ECO:0007669"/>
    <property type="project" value="InterPro"/>
</dbReference>
<dbReference type="EMBL" id="CP121694">
    <property type="protein sequence ID" value="WRO20799.1"/>
    <property type="molecule type" value="Genomic_DNA"/>
</dbReference>
<dbReference type="KEGG" id="dbc:MFMK1_000589"/>
<organism evidence="6 7">
    <name type="scientific">Metallumcola ferriviriculae</name>
    <dbReference type="NCBI Taxonomy" id="3039180"/>
    <lineage>
        <taxon>Bacteria</taxon>
        <taxon>Bacillati</taxon>
        <taxon>Bacillota</taxon>
        <taxon>Clostridia</taxon>
        <taxon>Neomoorellales</taxon>
        <taxon>Desulfitibacteraceae</taxon>
        <taxon>Metallumcola</taxon>
    </lineage>
</organism>
<dbReference type="AlphaFoldDB" id="A0AAU0UJ35"/>